<dbReference type="Proteomes" id="UP001196870">
    <property type="component" value="Unassembled WGS sequence"/>
</dbReference>
<sequence length="61" mass="6587">MTTGTNNKPDALPPTKGKPQGGAAAKQRQDEKQHQEDMLDEALEETFPASDPISPATPRKD</sequence>
<gene>
    <name evidence="2" type="ORF">GXW71_02725</name>
</gene>
<reference evidence="3" key="1">
    <citation type="journal article" date="2021" name="Syst. Appl. Microbiol.">
        <title>Roseomonas hellenica sp. nov., isolated from roots of wild-growing Alkanna tinctoria.</title>
        <authorList>
            <person name="Rat A."/>
            <person name="Naranjo H.D."/>
            <person name="Lebbe L."/>
            <person name="Cnockaert M."/>
            <person name="Krigas N."/>
            <person name="Grigoriadou K."/>
            <person name="Maloupa E."/>
            <person name="Willems A."/>
        </authorList>
    </citation>
    <scope>NUCLEOTIDE SEQUENCE [LARGE SCALE GENOMIC DNA]</scope>
    <source>
        <strain evidence="3">LMG 31523</strain>
    </source>
</reference>
<proteinExistence type="predicted"/>
<feature type="region of interest" description="Disordered" evidence="1">
    <location>
        <begin position="1"/>
        <end position="61"/>
    </location>
</feature>
<protein>
    <submittedName>
        <fullName evidence="2">Uncharacterized protein</fullName>
    </submittedName>
</protein>
<dbReference type="EMBL" id="JAAGBB010000002">
    <property type="protein sequence ID" value="MBR0663262.1"/>
    <property type="molecule type" value="Genomic_DNA"/>
</dbReference>
<dbReference type="RefSeq" id="WP_211850846.1">
    <property type="nucleotide sequence ID" value="NZ_JAAGBB010000002.1"/>
</dbReference>
<evidence type="ECO:0000313" key="2">
    <source>
        <dbReference type="EMBL" id="MBR0663262.1"/>
    </source>
</evidence>
<name>A0ABS5ESJ7_9PROT</name>
<accession>A0ABS5ESJ7</accession>
<comment type="caution">
    <text evidence="2">The sequence shown here is derived from an EMBL/GenBank/DDBJ whole genome shotgun (WGS) entry which is preliminary data.</text>
</comment>
<feature type="compositionally biased region" description="Basic and acidic residues" evidence="1">
    <location>
        <begin position="27"/>
        <end position="37"/>
    </location>
</feature>
<evidence type="ECO:0000313" key="3">
    <source>
        <dbReference type="Proteomes" id="UP001196870"/>
    </source>
</evidence>
<keyword evidence="3" id="KW-1185">Reference proteome</keyword>
<organism evidence="2 3">
    <name type="scientific">Plastoroseomonas hellenica</name>
    <dbReference type="NCBI Taxonomy" id="2687306"/>
    <lineage>
        <taxon>Bacteria</taxon>
        <taxon>Pseudomonadati</taxon>
        <taxon>Pseudomonadota</taxon>
        <taxon>Alphaproteobacteria</taxon>
        <taxon>Acetobacterales</taxon>
        <taxon>Acetobacteraceae</taxon>
        <taxon>Plastoroseomonas</taxon>
    </lineage>
</organism>
<evidence type="ECO:0000256" key="1">
    <source>
        <dbReference type="SAM" id="MobiDB-lite"/>
    </source>
</evidence>